<evidence type="ECO:0000256" key="3">
    <source>
        <dbReference type="ARBA" id="ARBA00023172"/>
    </source>
</evidence>
<dbReference type="OrthoDB" id="4326943at2"/>
<dbReference type="GO" id="GO:0006310">
    <property type="term" value="P:DNA recombination"/>
    <property type="evidence" value="ECO:0007669"/>
    <property type="project" value="UniProtKB-KW"/>
</dbReference>
<evidence type="ECO:0000313" key="8">
    <source>
        <dbReference type="Proteomes" id="UP000295444"/>
    </source>
</evidence>
<protein>
    <submittedName>
        <fullName evidence="7">Site-specific recombinase XerD</fullName>
    </submittedName>
</protein>
<dbReference type="EMBL" id="SNXZ01000003">
    <property type="protein sequence ID" value="TDP97927.1"/>
    <property type="molecule type" value="Genomic_DNA"/>
</dbReference>
<dbReference type="InterPro" id="IPR002104">
    <property type="entry name" value="Integrase_catalytic"/>
</dbReference>
<feature type="domain" description="Tyr recombinase" evidence="5">
    <location>
        <begin position="207"/>
        <end position="405"/>
    </location>
</feature>
<evidence type="ECO:0000259" key="6">
    <source>
        <dbReference type="PROSITE" id="PS51900"/>
    </source>
</evidence>
<dbReference type="GO" id="GO:0003677">
    <property type="term" value="F:DNA binding"/>
    <property type="evidence" value="ECO:0007669"/>
    <property type="project" value="UniProtKB-UniRule"/>
</dbReference>
<dbReference type="PROSITE" id="PS51898">
    <property type="entry name" value="TYR_RECOMBINASE"/>
    <property type="match status" value="1"/>
</dbReference>
<feature type="domain" description="Core-binding (CB)" evidence="6">
    <location>
        <begin position="75"/>
        <end position="186"/>
    </location>
</feature>
<keyword evidence="8" id="KW-1185">Reference proteome</keyword>
<comment type="similarity">
    <text evidence="1">Belongs to the 'phage' integrase family.</text>
</comment>
<keyword evidence="3" id="KW-0233">DNA recombination</keyword>
<dbReference type="Pfam" id="PF00589">
    <property type="entry name" value="Phage_integrase"/>
    <property type="match status" value="1"/>
</dbReference>
<dbReference type="AlphaFoldDB" id="A0A4R6SE04"/>
<evidence type="ECO:0000256" key="2">
    <source>
        <dbReference type="ARBA" id="ARBA00023125"/>
    </source>
</evidence>
<proteinExistence type="inferred from homology"/>
<reference evidence="7 8" key="1">
    <citation type="submission" date="2019-03" db="EMBL/GenBank/DDBJ databases">
        <title>Genomic Encyclopedia of Type Strains, Phase IV (KMG-IV): sequencing the most valuable type-strain genomes for metagenomic binning, comparative biology and taxonomic classification.</title>
        <authorList>
            <person name="Goeker M."/>
        </authorList>
    </citation>
    <scope>NUCLEOTIDE SEQUENCE [LARGE SCALE GENOMIC DNA]</scope>
    <source>
        <strain evidence="7 8">DSM 45361</strain>
    </source>
</reference>
<comment type="caution">
    <text evidence="7">The sequence shown here is derived from an EMBL/GenBank/DDBJ whole genome shotgun (WGS) entry which is preliminary data.</text>
</comment>
<dbReference type="RefSeq" id="WP_133851059.1">
    <property type="nucleotide sequence ID" value="NZ_SNXZ01000003.1"/>
</dbReference>
<dbReference type="PROSITE" id="PS51900">
    <property type="entry name" value="CB"/>
    <property type="match status" value="1"/>
</dbReference>
<dbReference type="Gene3D" id="1.10.150.130">
    <property type="match status" value="1"/>
</dbReference>
<dbReference type="GO" id="GO:0015074">
    <property type="term" value="P:DNA integration"/>
    <property type="evidence" value="ECO:0007669"/>
    <property type="project" value="UniProtKB-KW"/>
</dbReference>
<dbReference type="InterPro" id="IPR044068">
    <property type="entry name" value="CB"/>
</dbReference>
<dbReference type="Gene3D" id="1.10.443.10">
    <property type="entry name" value="Intergrase catalytic core"/>
    <property type="match status" value="1"/>
</dbReference>
<dbReference type="InterPro" id="IPR011010">
    <property type="entry name" value="DNA_brk_join_enz"/>
</dbReference>
<gene>
    <name evidence="7" type="ORF">EV186_103907</name>
</gene>
<keyword evidence="2 4" id="KW-0238">DNA-binding</keyword>
<evidence type="ECO:0000259" key="5">
    <source>
        <dbReference type="PROSITE" id="PS51898"/>
    </source>
</evidence>
<dbReference type="CDD" id="cd01189">
    <property type="entry name" value="INT_ICEBs1_C_like"/>
    <property type="match status" value="1"/>
</dbReference>
<dbReference type="Proteomes" id="UP000295444">
    <property type="component" value="Unassembled WGS sequence"/>
</dbReference>
<dbReference type="PANTHER" id="PTHR30349">
    <property type="entry name" value="PHAGE INTEGRASE-RELATED"/>
    <property type="match status" value="1"/>
</dbReference>
<accession>A0A4R6SE04</accession>
<evidence type="ECO:0000256" key="1">
    <source>
        <dbReference type="ARBA" id="ARBA00008857"/>
    </source>
</evidence>
<name>A0A4R6SE04_LABRH</name>
<dbReference type="InterPro" id="IPR050090">
    <property type="entry name" value="Tyrosine_recombinase_XerCD"/>
</dbReference>
<evidence type="ECO:0000313" key="7">
    <source>
        <dbReference type="EMBL" id="TDP97927.1"/>
    </source>
</evidence>
<dbReference type="SUPFAM" id="SSF56349">
    <property type="entry name" value="DNA breaking-rejoining enzymes"/>
    <property type="match status" value="1"/>
</dbReference>
<sequence>MASSRSASRPKGNIEERAGSLRVRVFAGNDPVTNRQVYLRATIPGTSDASWRKAENKLTEFRAQVIKQRTVASTVPFAHAVDEWMKTSEVVDSTRDGYVNYIERYIRPALGKVAVRKIDARTLEGFYAELRRCRKRCDRKPFIEHKTEEEHDCAKAGCKEHVCKPLAKSTVRQIHSIISGTLSAAVRWDWIDSNPAQIARRPRPKPPEPDPPTPAEAAKLAEAAFKLDEDWGVLVWLVMTTGIRRGELCALRFSRIDFDEGVIDLRKNWVNGKEKDTKTHQSRRIALDTETLVLLKEQRERVKARRAKAELDFSDDLFVFSSTQAPDHSKPYPPNAITQRYKDMAAREGVKTHFHALRHYSATELLSAGVDLRTVAGRLGHGGGGATTLRVYAAWVAASDRKAAEILASRMPKRNKTFD</sequence>
<dbReference type="PANTHER" id="PTHR30349:SF64">
    <property type="entry name" value="PROPHAGE INTEGRASE INTD-RELATED"/>
    <property type="match status" value="1"/>
</dbReference>
<organism evidence="7 8">
    <name type="scientific">Labedaea rhizosphaerae</name>
    <dbReference type="NCBI Taxonomy" id="598644"/>
    <lineage>
        <taxon>Bacteria</taxon>
        <taxon>Bacillati</taxon>
        <taxon>Actinomycetota</taxon>
        <taxon>Actinomycetes</taxon>
        <taxon>Pseudonocardiales</taxon>
        <taxon>Pseudonocardiaceae</taxon>
        <taxon>Labedaea</taxon>
    </lineage>
</organism>
<dbReference type="InterPro" id="IPR013762">
    <property type="entry name" value="Integrase-like_cat_sf"/>
</dbReference>
<dbReference type="InterPro" id="IPR010998">
    <property type="entry name" value="Integrase_recombinase_N"/>
</dbReference>
<evidence type="ECO:0000256" key="4">
    <source>
        <dbReference type="PROSITE-ProRule" id="PRU01248"/>
    </source>
</evidence>